<dbReference type="InterPro" id="IPR015421">
    <property type="entry name" value="PyrdxlP-dep_Trfase_major"/>
</dbReference>
<dbReference type="AlphaFoldDB" id="A0A1E8E148"/>
<dbReference type="PANTHER" id="PTHR46577">
    <property type="entry name" value="HTH-TYPE TRANSCRIPTIONAL REGULATORY PROTEIN GABR"/>
    <property type="match status" value="1"/>
</dbReference>
<dbReference type="PANTHER" id="PTHR46577:SF2">
    <property type="entry name" value="TRANSCRIPTIONAL REGULATORY PROTEIN"/>
    <property type="match status" value="1"/>
</dbReference>
<feature type="domain" description="HTH gntR-type" evidence="6">
    <location>
        <begin position="1"/>
        <end position="69"/>
    </location>
</feature>
<sequence>MYKSEQLALNIRQLIENGAWKAHSKLPSLREQSQISGYSLMTVLNAYQELEAQGLVYTKQKSGFYVAERLNQTELPVPSSLSLNAHIQMNSLVFGYLKSIQPADVSPLGSAFPNAELLFNPKFMQILAQHAKRKASYMSHDHMPPGNYELRTIIANRYCLQGIPTHANDIVITSGALDALNLSLQALTKPGDFILLQETIFYGAWQAAERLGLQVITIPEHPVSGFDLESFEQALKQYPIKVCWLMLNIHNPIGFSVRDEIKQRIASLLEEYQVYLIEDDVYQELYYGTQKPLPMKYFDRQQRVLHCASFSKTLGSAVRVGWVYAGQFSHAIQHFQLMSTVSASPLLQNTLVDFLSHHHYEKHLRQLRKELEKHKKVFYQQLKKRLNPACKIHYYSSGYFLWIELPAYLDGYTIYEQLIQNNIGIAPSQLFRSEQVSQNFIRLNCSFAWNSNIAAALDVLSEVIQQHITQYTHA</sequence>
<dbReference type="InterPro" id="IPR051446">
    <property type="entry name" value="HTH_trans_reg/aminotransferase"/>
</dbReference>
<proteinExistence type="inferred from homology"/>
<dbReference type="GO" id="GO:0003677">
    <property type="term" value="F:DNA binding"/>
    <property type="evidence" value="ECO:0007669"/>
    <property type="project" value="UniProtKB-KW"/>
</dbReference>
<evidence type="ECO:0000313" key="8">
    <source>
        <dbReference type="Proteomes" id="UP000186931"/>
    </source>
</evidence>
<dbReference type="InterPro" id="IPR000524">
    <property type="entry name" value="Tscrpt_reg_HTH_GntR"/>
</dbReference>
<dbReference type="EMBL" id="MKQS01000021">
    <property type="protein sequence ID" value="OFE42943.1"/>
    <property type="molecule type" value="Genomic_DNA"/>
</dbReference>
<dbReference type="InterPro" id="IPR036390">
    <property type="entry name" value="WH_DNA-bd_sf"/>
</dbReference>
<dbReference type="eggNOG" id="COG1167">
    <property type="taxonomic scope" value="Bacteria"/>
</dbReference>
<evidence type="ECO:0000256" key="5">
    <source>
        <dbReference type="ARBA" id="ARBA00023163"/>
    </source>
</evidence>
<comment type="caution">
    <text evidence="7">The sequence shown here is derived from an EMBL/GenBank/DDBJ whole genome shotgun (WGS) entry which is preliminary data.</text>
</comment>
<dbReference type="Proteomes" id="UP000186931">
    <property type="component" value="Unassembled WGS sequence"/>
</dbReference>
<evidence type="ECO:0000256" key="3">
    <source>
        <dbReference type="ARBA" id="ARBA00023015"/>
    </source>
</evidence>
<evidence type="ECO:0000313" key="7">
    <source>
        <dbReference type="EMBL" id="OFE42943.1"/>
    </source>
</evidence>
<dbReference type="Gene3D" id="3.90.1150.10">
    <property type="entry name" value="Aspartate Aminotransferase, domain 1"/>
    <property type="match status" value="1"/>
</dbReference>
<dbReference type="CDD" id="cd07377">
    <property type="entry name" value="WHTH_GntR"/>
    <property type="match status" value="1"/>
</dbReference>
<keyword evidence="3" id="KW-0805">Transcription regulation</keyword>
<gene>
    <name evidence="7" type="ORF">BJN41_11435</name>
</gene>
<dbReference type="SUPFAM" id="SSF46785">
    <property type="entry name" value="Winged helix' DNA-binding domain"/>
    <property type="match status" value="1"/>
</dbReference>
<dbReference type="CDD" id="cd00609">
    <property type="entry name" value="AAT_like"/>
    <property type="match status" value="1"/>
</dbReference>
<name>A0A1E8E148_9GAMM</name>
<evidence type="ECO:0000259" key="6">
    <source>
        <dbReference type="PROSITE" id="PS50949"/>
    </source>
</evidence>
<dbReference type="InterPro" id="IPR036388">
    <property type="entry name" value="WH-like_DNA-bd_sf"/>
</dbReference>
<dbReference type="Pfam" id="PF00155">
    <property type="entry name" value="Aminotran_1_2"/>
    <property type="match status" value="1"/>
</dbReference>
<protein>
    <submittedName>
        <fullName evidence="7">Transcriptional regulator</fullName>
    </submittedName>
</protein>
<dbReference type="PROSITE" id="PS50949">
    <property type="entry name" value="HTH_GNTR"/>
    <property type="match status" value="1"/>
</dbReference>
<accession>A0A1E8E148</accession>
<dbReference type="SMART" id="SM00345">
    <property type="entry name" value="HTH_GNTR"/>
    <property type="match status" value="1"/>
</dbReference>
<dbReference type="GO" id="GO:0030170">
    <property type="term" value="F:pyridoxal phosphate binding"/>
    <property type="evidence" value="ECO:0007669"/>
    <property type="project" value="InterPro"/>
</dbReference>
<dbReference type="SUPFAM" id="SSF53383">
    <property type="entry name" value="PLP-dependent transferases"/>
    <property type="match status" value="1"/>
</dbReference>
<comment type="similarity">
    <text evidence="1">In the C-terminal section; belongs to the class-I pyridoxal-phosphate-dependent aminotransferase family.</text>
</comment>
<evidence type="ECO:0000256" key="4">
    <source>
        <dbReference type="ARBA" id="ARBA00023125"/>
    </source>
</evidence>
<keyword evidence="4" id="KW-0238">DNA-binding</keyword>
<dbReference type="InterPro" id="IPR015424">
    <property type="entry name" value="PyrdxlP-dep_Trfase"/>
</dbReference>
<evidence type="ECO:0000256" key="1">
    <source>
        <dbReference type="ARBA" id="ARBA00005384"/>
    </source>
</evidence>
<dbReference type="InterPro" id="IPR004839">
    <property type="entry name" value="Aminotransferase_I/II_large"/>
</dbReference>
<dbReference type="InterPro" id="IPR015422">
    <property type="entry name" value="PyrdxlP-dep_Trfase_small"/>
</dbReference>
<dbReference type="GO" id="GO:0003700">
    <property type="term" value="F:DNA-binding transcription factor activity"/>
    <property type="evidence" value="ECO:0007669"/>
    <property type="project" value="InterPro"/>
</dbReference>
<dbReference type="Gene3D" id="3.40.640.10">
    <property type="entry name" value="Type I PLP-dependent aspartate aminotransferase-like (Major domain)"/>
    <property type="match status" value="1"/>
</dbReference>
<keyword evidence="5" id="KW-0804">Transcription</keyword>
<evidence type="ECO:0000256" key="2">
    <source>
        <dbReference type="ARBA" id="ARBA00022898"/>
    </source>
</evidence>
<dbReference type="Pfam" id="PF00392">
    <property type="entry name" value="GntR"/>
    <property type="match status" value="1"/>
</dbReference>
<dbReference type="STRING" id="202956.BJN41_11435"/>
<organism evidence="7 8">
    <name type="scientific">Acinetobacter towneri</name>
    <dbReference type="NCBI Taxonomy" id="202956"/>
    <lineage>
        <taxon>Bacteria</taxon>
        <taxon>Pseudomonadati</taxon>
        <taxon>Pseudomonadota</taxon>
        <taxon>Gammaproteobacteria</taxon>
        <taxon>Moraxellales</taxon>
        <taxon>Moraxellaceae</taxon>
        <taxon>Acinetobacter</taxon>
    </lineage>
</organism>
<dbReference type="RefSeq" id="WP_070155171.1">
    <property type="nucleotide sequence ID" value="NZ_MKQS01000021.1"/>
</dbReference>
<keyword evidence="2" id="KW-0663">Pyridoxal phosphate</keyword>
<reference evidence="7 8" key="1">
    <citation type="submission" date="2016-10" db="EMBL/GenBank/DDBJ databases">
        <title>Genome of airborne Acinetobacter sp. 5-2Ac02 in the hospital environment: Species near to Acinetobacter towneri.</title>
        <authorList>
            <person name="Barbosa B."/>
            <person name="Fernandez-Garcia L."/>
            <person name="Gato E."/>
            <person name="Leao R."/>
            <person name="Albano R."/>
            <person name="Fernandez B."/>
            <person name="Fernandez-Cuenca F."/>
            <person name="Marques E."/>
            <person name="Tomas M."/>
        </authorList>
    </citation>
    <scope>NUCLEOTIDE SEQUENCE [LARGE SCALE GENOMIC DNA]</scope>
    <source>
        <strain evidence="7 8">5-2Ac02</strain>
    </source>
</reference>
<dbReference type="Gene3D" id="1.10.10.10">
    <property type="entry name" value="Winged helix-like DNA-binding domain superfamily/Winged helix DNA-binding domain"/>
    <property type="match status" value="1"/>
</dbReference>